<organism evidence="2 3">
    <name type="scientific">Trichinella patagoniensis</name>
    <dbReference type="NCBI Taxonomy" id="990121"/>
    <lineage>
        <taxon>Eukaryota</taxon>
        <taxon>Metazoa</taxon>
        <taxon>Ecdysozoa</taxon>
        <taxon>Nematoda</taxon>
        <taxon>Enoplea</taxon>
        <taxon>Dorylaimia</taxon>
        <taxon>Trichinellida</taxon>
        <taxon>Trichinellidae</taxon>
        <taxon>Trichinella</taxon>
    </lineage>
</organism>
<dbReference type="Proteomes" id="UP000054783">
    <property type="component" value="Unassembled WGS sequence"/>
</dbReference>
<reference evidence="2 3" key="1">
    <citation type="submission" date="2015-01" db="EMBL/GenBank/DDBJ databases">
        <title>Evolution of Trichinella species and genotypes.</title>
        <authorList>
            <person name="Korhonen P.K."/>
            <person name="Edoardo P."/>
            <person name="Giuseppe L.R."/>
            <person name="Gasser R.B."/>
        </authorList>
    </citation>
    <scope>NUCLEOTIDE SEQUENCE [LARGE SCALE GENOMIC DNA]</scope>
    <source>
        <strain evidence="2">ISS2496</strain>
    </source>
</reference>
<feature type="region of interest" description="Disordered" evidence="1">
    <location>
        <begin position="101"/>
        <end position="122"/>
    </location>
</feature>
<dbReference type="EMBL" id="JYDQ01001954">
    <property type="protein sequence ID" value="KRY04425.1"/>
    <property type="molecule type" value="Genomic_DNA"/>
</dbReference>
<keyword evidence="3" id="KW-1185">Reference proteome</keyword>
<name>A0A0V0YVS1_9BILA</name>
<sequence>MDAYWTYVLSRLTFQLTISKFHRIKQSTAEYNRNLDADQALLFSPQMMLCFVRAIVARPVRNRKGYAVPYDAPRLDDLMHVFMIKIPNPVGSATQFQVGYLDISNPSRPGPDAPDPLYQTGN</sequence>
<gene>
    <name evidence="2" type="ORF">T12_506</name>
</gene>
<dbReference type="AlphaFoldDB" id="A0A0V0YVS1"/>
<evidence type="ECO:0000256" key="1">
    <source>
        <dbReference type="SAM" id="MobiDB-lite"/>
    </source>
</evidence>
<accession>A0A0V0YVS1</accession>
<comment type="caution">
    <text evidence="2">The sequence shown here is derived from an EMBL/GenBank/DDBJ whole genome shotgun (WGS) entry which is preliminary data.</text>
</comment>
<evidence type="ECO:0000313" key="2">
    <source>
        <dbReference type="EMBL" id="KRY04425.1"/>
    </source>
</evidence>
<proteinExistence type="predicted"/>
<protein>
    <submittedName>
        <fullName evidence="2">Uncharacterized protein</fullName>
    </submittedName>
</protein>
<evidence type="ECO:0000313" key="3">
    <source>
        <dbReference type="Proteomes" id="UP000054783"/>
    </source>
</evidence>